<keyword evidence="4" id="KW-1185">Reference proteome</keyword>
<name>A0ABR4IX54_9EURO</name>
<comment type="caution">
    <text evidence="3">The sequence shown here is derived from an EMBL/GenBank/DDBJ whole genome shotgun (WGS) entry which is preliminary data.</text>
</comment>
<keyword evidence="2" id="KW-0472">Membrane</keyword>
<feature type="transmembrane region" description="Helical" evidence="2">
    <location>
        <begin position="110"/>
        <end position="128"/>
    </location>
</feature>
<proteinExistence type="predicted"/>
<feature type="transmembrane region" description="Helical" evidence="2">
    <location>
        <begin position="191"/>
        <end position="213"/>
    </location>
</feature>
<evidence type="ECO:0000256" key="1">
    <source>
        <dbReference type="SAM" id="MobiDB-lite"/>
    </source>
</evidence>
<protein>
    <submittedName>
        <fullName evidence="3">Uncharacterized protein</fullName>
    </submittedName>
</protein>
<dbReference type="PANTHER" id="PTHR42029">
    <property type="entry name" value="AN04G07800"/>
    <property type="match status" value="1"/>
</dbReference>
<feature type="region of interest" description="Disordered" evidence="1">
    <location>
        <begin position="267"/>
        <end position="315"/>
    </location>
</feature>
<feature type="compositionally biased region" description="Low complexity" evidence="1">
    <location>
        <begin position="286"/>
        <end position="298"/>
    </location>
</feature>
<gene>
    <name evidence="3" type="ORF">BDW59DRAFT_182115</name>
</gene>
<evidence type="ECO:0000313" key="4">
    <source>
        <dbReference type="Proteomes" id="UP001610335"/>
    </source>
</evidence>
<dbReference type="PANTHER" id="PTHR42029:SF3">
    <property type="entry name" value="AN04G07800"/>
    <property type="match status" value="1"/>
</dbReference>
<feature type="transmembrane region" description="Helical" evidence="2">
    <location>
        <begin position="159"/>
        <end position="184"/>
    </location>
</feature>
<feature type="transmembrane region" description="Helical" evidence="2">
    <location>
        <begin position="26"/>
        <end position="44"/>
    </location>
</feature>
<dbReference type="EMBL" id="JBFXLS010000009">
    <property type="protein sequence ID" value="KAL2831447.1"/>
    <property type="molecule type" value="Genomic_DNA"/>
</dbReference>
<keyword evidence="2" id="KW-1133">Transmembrane helix</keyword>
<evidence type="ECO:0000256" key="2">
    <source>
        <dbReference type="SAM" id="Phobius"/>
    </source>
</evidence>
<accession>A0ABR4IX54</accession>
<organism evidence="3 4">
    <name type="scientific">Aspergillus cavernicola</name>
    <dbReference type="NCBI Taxonomy" id="176166"/>
    <lineage>
        <taxon>Eukaryota</taxon>
        <taxon>Fungi</taxon>
        <taxon>Dikarya</taxon>
        <taxon>Ascomycota</taxon>
        <taxon>Pezizomycotina</taxon>
        <taxon>Eurotiomycetes</taxon>
        <taxon>Eurotiomycetidae</taxon>
        <taxon>Eurotiales</taxon>
        <taxon>Aspergillaceae</taxon>
        <taxon>Aspergillus</taxon>
        <taxon>Aspergillus subgen. Nidulantes</taxon>
    </lineage>
</organism>
<feature type="transmembrane region" description="Helical" evidence="2">
    <location>
        <begin position="51"/>
        <end position="72"/>
    </location>
</feature>
<feature type="compositionally biased region" description="Polar residues" evidence="1">
    <location>
        <begin position="304"/>
        <end position="315"/>
    </location>
</feature>
<keyword evidence="2" id="KW-0812">Transmembrane</keyword>
<evidence type="ECO:0000313" key="3">
    <source>
        <dbReference type="EMBL" id="KAL2831447.1"/>
    </source>
</evidence>
<feature type="transmembrane region" description="Helical" evidence="2">
    <location>
        <begin position="78"/>
        <end position="98"/>
    </location>
</feature>
<sequence>MPAMSSDSVGQCETGTFGLHGTVVRAWGQGFMMGAIVILLFLTLANMRRAILHILILAELILASLHGTFVFIEGPAYGWYLSTTAALLYISYNIHNVVNWIKVKPFLPKWGSRLYIITVILAWPYWIAEIYLNFSYNNDLGTGAFQQTRPWEALFREPWWIFTSLYLVYVVKRCYGIGICQLVYSSVRFGILIASMAISIAFVITDIVEVAVFPECAGKNPFWKLALVFKFAADAVFLDNFKTVLDQLTRRTMGNLVCPVPPAVAGDPEAAAQSEPRELASLQVPSSNKSNDGDGNSSVHLENWQPSLGGSSHRV</sequence>
<reference evidence="3 4" key="1">
    <citation type="submission" date="2024-07" db="EMBL/GenBank/DDBJ databases">
        <title>Section-level genome sequencing and comparative genomics of Aspergillus sections Usti and Cavernicolus.</title>
        <authorList>
            <consortium name="Lawrence Berkeley National Laboratory"/>
            <person name="Nybo J.L."/>
            <person name="Vesth T.C."/>
            <person name="Theobald S."/>
            <person name="Frisvad J.C."/>
            <person name="Larsen T.O."/>
            <person name="Kjaerboelling I."/>
            <person name="Rothschild-Mancinelli K."/>
            <person name="Lyhne E.K."/>
            <person name="Kogle M.E."/>
            <person name="Barry K."/>
            <person name="Clum A."/>
            <person name="Na H."/>
            <person name="Ledsgaard L."/>
            <person name="Lin J."/>
            <person name="Lipzen A."/>
            <person name="Kuo A."/>
            <person name="Riley R."/>
            <person name="Mondo S."/>
            <person name="LaButti K."/>
            <person name="Haridas S."/>
            <person name="Pangalinan J."/>
            <person name="Salamov A.A."/>
            <person name="Simmons B.A."/>
            <person name="Magnuson J.K."/>
            <person name="Chen J."/>
            <person name="Drula E."/>
            <person name="Henrissat B."/>
            <person name="Wiebenga A."/>
            <person name="Lubbers R.J."/>
            <person name="Gomes A.C."/>
            <person name="Makela M.R."/>
            <person name="Stajich J."/>
            <person name="Grigoriev I.V."/>
            <person name="Mortensen U.H."/>
            <person name="De vries R.P."/>
            <person name="Baker S.E."/>
            <person name="Andersen M.R."/>
        </authorList>
    </citation>
    <scope>NUCLEOTIDE SEQUENCE [LARGE SCALE GENOMIC DNA]</scope>
    <source>
        <strain evidence="3 4">CBS 600.67</strain>
    </source>
</reference>
<dbReference type="Proteomes" id="UP001610335">
    <property type="component" value="Unassembled WGS sequence"/>
</dbReference>